<dbReference type="InterPro" id="IPR013656">
    <property type="entry name" value="PAS_4"/>
</dbReference>
<evidence type="ECO:0000256" key="3">
    <source>
        <dbReference type="ARBA" id="ARBA00022553"/>
    </source>
</evidence>
<dbReference type="InterPro" id="IPR036890">
    <property type="entry name" value="HATPase_C_sf"/>
</dbReference>
<dbReference type="Pfam" id="PF00072">
    <property type="entry name" value="Response_reg"/>
    <property type="match status" value="1"/>
</dbReference>
<dbReference type="PANTHER" id="PTHR24421:SF10">
    <property type="entry name" value="NITRATE_NITRITE SENSOR PROTEIN NARQ"/>
    <property type="match status" value="1"/>
</dbReference>
<dbReference type="Gene3D" id="1.20.5.1930">
    <property type="match status" value="1"/>
</dbReference>
<keyword evidence="4" id="KW-0808">Transferase</keyword>
<dbReference type="Gene3D" id="3.30.565.10">
    <property type="entry name" value="Histidine kinase-like ATPase, C-terminal domain"/>
    <property type="match status" value="1"/>
</dbReference>
<evidence type="ECO:0000256" key="4">
    <source>
        <dbReference type="ARBA" id="ARBA00022679"/>
    </source>
</evidence>
<dbReference type="GO" id="GO:0016020">
    <property type="term" value="C:membrane"/>
    <property type="evidence" value="ECO:0007669"/>
    <property type="project" value="InterPro"/>
</dbReference>
<dbReference type="CDD" id="cd00156">
    <property type="entry name" value="REC"/>
    <property type="match status" value="1"/>
</dbReference>
<feature type="modified residue" description="4-aspartylphosphate" evidence="9">
    <location>
        <position position="57"/>
    </location>
</feature>
<dbReference type="Pfam" id="PF08448">
    <property type="entry name" value="PAS_4"/>
    <property type="match status" value="1"/>
</dbReference>
<dbReference type="NCBIfam" id="TIGR00229">
    <property type="entry name" value="sensory_box"/>
    <property type="match status" value="1"/>
</dbReference>
<feature type="domain" description="Response regulatory" evidence="11">
    <location>
        <begin position="5"/>
        <end position="121"/>
    </location>
</feature>
<evidence type="ECO:0000256" key="5">
    <source>
        <dbReference type="ARBA" id="ARBA00022741"/>
    </source>
</evidence>
<dbReference type="Pfam" id="PF07730">
    <property type="entry name" value="HisKA_3"/>
    <property type="match status" value="1"/>
</dbReference>
<dbReference type="InterPro" id="IPR035965">
    <property type="entry name" value="PAS-like_dom_sf"/>
</dbReference>
<dbReference type="InterPro" id="IPR000014">
    <property type="entry name" value="PAS"/>
</dbReference>
<dbReference type="Gene3D" id="3.40.50.2300">
    <property type="match status" value="1"/>
</dbReference>
<keyword evidence="5" id="KW-0547">Nucleotide-binding</keyword>
<comment type="caution">
    <text evidence="13">The sequence shown here is derived from an EMBL/GenBank/DDBJ whole genome shotgun (WGS) entry which is preliminary data.</text>
</comment>
<organism evidence="13 14">
    <name type="scientific">Marinoscillum furvescens DSM 4134</name>
    <dbReference type="NCBI Taxonomy" id="1122208"/>
    <lineage>
        <taxon>Bacteria</taxon>
        <taxon>Pseudomonadati</taxon>
        <taxon>Bacteroidota</taxon>
        <taxon>Cytophagia</taxon>
        <taxon>Cytophagales</taxon>
        <taxon>Reichenbachiellaceae</taxon>
        <taxon>Marinoscillum</taxon>
    </lineage>
</organism>
<protein>
    <recommendedName>
        <fullName evidence="2">histidine kinase</fullName>
        <ecNumber evidence="2">2.7.13.3</ecNumber>
    </recommendedName>
</protein>
<comment type="catalytic activity">
    <reaction evidence="1">
        <text>ATP + protein L-histidine = ADP + protein N-phospho-L-histidine.</text>
        <dbReference type="EC" id="2.7.13.3"/>
    </reaction>
</comment>
<evidence type="ECO:0000256" key="6">
    <source>
        <dbReference type="ARBA" id="ARBA00022777"/>
    </source>
</evidence>
<dbReference type="PROSITE" id="PS50110">
    <property type="entry name" value="RESPONSE_REGULATORY"/>
    <property type="match status" value="1"/>
</dbReference>
<evidence type="ECO:0000256" key="8">
    <source>
        <dbReference type="ARBA" id="ARBA00023012"/>
    </source>
</evidence>
<reference evidence="13 14" key="1">
    <citation type="submission" date="2018-07" db="EMBL/GenBank/DDBJ databases">
        <title>Genomic Encyclopedia of Type Strains, Phase IV (KMG-IV): sequencing the most valuable type-strain genomes for metagenomic binning, comparative biology and taxonomic classification.</title>
        <authorList>
            <person name="Goeker M."/>
        </authorList>
    </citation>
    <scope>NUCLEOTIDE SEQUENCE [LARGE SCALE GENOMIC DNA]</scope>
    <source>
        <strain evidence="13 14">DSM 4134</strain>
    </source>
</reference>
<dbReference type="InterPro" id="IPR011006">
    <property type="entry name" value="CheY-like_superfamily"/>
</dbReference>
<dbReference type="Pfam" id="PF02518">
    <property type="entry name" value="HATPase_c"/>
    <property type="match status" value="1"/>
</dbReference>
<dbReference type="OrthoDB" id="9760839at2"/>
<dbReference type="InterPro" id="IPR003594">
    <property type="entry name" value="HATPase_dom"/>
</dbReference>
<proteinExistence type="predicted"/>
<dbReference type="CDD" id="cd00130">
    <property type="entry name" value="PAS"/>
    <property type="match status" value="1"/>
</dbReference>
<accession>A0A3D9L458</accession>
<name>A0A3D9L458_MARFU</name>
<dbReference type="GO" id="GO:0005524">
    <property type="term" value="F:ATP binding"/>
    <property type="evidence" value="ECO:0007669"/>
    <property type="project" value="UniProtKB-KW"/>
</dbReference>
<keyword evidence="7" id="KW-0067">ATP-binding</keyword>
<evidence type="ECO:0000313" key="14">
    <source>
        <dbReference type="Proteomes" id="UP000256779"/>
    </source>
</evidence>
<evidence type="ECO:0000256" key="1">
    <source>
        <dbReference type="ARBA" id="ARBA00000085"/>
    </source>
</evidence>
<keyword evidence="8" id="KW-0902">Two-component regulatory system</keyword>
<dbReference type="SMART" id="SM00448">
    <property type="entry name" value="REC"/>
    <property type="match status" value="1"/>
</dbReference>
<evidence type="ECO:0000259" key="12">
    <source>
        <dbReference type="PROSITE" id="PS50113"/>
    </source>
</evidence>
<dbReference type="PROSITE" id="PS50109">
    <property type="entry name" value="HIS_KIN"/>
    <property type="match status" value="1"/>
</dbReference>
<keyword evidence="6" id="KW-0418">Kinase</keyword>
<dbReference type="RefSeq" id="WP_115868584.1">
    <property type="nucleotide sequence ID" value="NZ_QREG01000012.1"/>
</dbReference>
<dbReference type="InterPro" id="IPR005467">
    <property type="entry name" value="His_kinase_dom"/>
</dbReference>
<dbReference type="PANTHER" id="PTHR24421">
    <property type="entry name" value="NITRATE/NITRITE SENSOR PROTEIN NARX-RELATED"/>
    <property type="match status" value="1"/>
</dbReference>
<dbReference type="InterPro" id="IPR050482">
    <property type="entry name" value="Sensor_HK_TwoCompSys"/>
</dbReference>
<dbReference type="SUPFAM" id="SSF55785">
    <property type="entry name" value="PYP-like sensor domain (PAS domain)"/>
    <property type="match status" value="2"/>
</dbReference>
<dbReference type="EC" id="2.7.13.3" evidence="2"/>
<keyword evidence="14" id="KW-1185">Reference proteome</keyword>
<keyword evidence="3 9" id="KW-0597">Phosphoprotein</keyword>
<dbReference type="Proteomes" id="UP000256779">
    <property type="component" value="Unassembled WGS sequence"/>
</dbReference>
<evidence type="ECO:0000256" key="2">
    <source>
        <dbReference type="ARBA" id="ARBA00012438"/>
    </source>
</evidence>
<dbReference type="Gene3D" id="3.30.450.20">
    <property type="entry name" value="PAS domain"/>
    <property type="match status" value="1"/>
</dbReference>
<dbReference type="GO" id="GO:0046983">
    <property type="term" value="F:protein dimerization activity"/>
    <property type="evidence" value="ECO:0007669"/>
    <property type="project" value="InterPro"/>
</dbReference>
<dbReference type="EMBL" id="QREG01000012">
    <property type="protein sequence ID" value="RED97427.1"/>
    <property type="molecule type" value="Genomic_DNA"/>
</dbReference>
<sequence length="600" mass="68589">MKEINIIYLEDNPDDIFFVKRRLKEAGVNFQLKEIPSGKEFVDELQNIHLFDVVLSDFNLPEFTGEEALWAVRNVSDMPFIFLTGALGEEKAVSLMRKGATDFLLKDHMDAVAKVILRALREYEIKRKEEARERELREKTLTLNTLMESMMDHVSLKDVNSRYLAVNTSYGAFMNADPDELIGKKDHEVVNDPELVKRYEESDRYVLRYQKHIMEEIDMTFDGRRIILETLKTPLINDKGETQGIVCVSRDITAKKEAEEVIYKNELLLDQSETFNQSGSFYLDTASMQMTCSKNFRRILGLDEQSSSEIPFVAFLDKIPVSERDLIEDSLTMAFKFHKELSLEHRLADQYGNVLNLRTQLKADTTTGTNRYVGMVMDVTSDKQVNNAVLQAQENERMKVAEDLHNSLGQKLVALKMYINAFQSKLDDKEMVGKAQTLIADSLDEVRDISRNLSLKIIEHNGLKSCLRHLRDLYQQEFKSELVMDFDDNDVSLENAGHIYRIVEEAMSNTAKYAESNCFKLSVIKEQHYLDIDISDDGVGFDVNALPMGNGLKNIQGRVRKSNGVFFFSSEPGKGTSLKIRIPVREQMETSARVPSGPIT</sequence>
<evidence type="ECO:0000313" key="13">
    <source>
        <dbReference type="EMBL" id="RED97427.1"/>
    </source>
</evidence>
<dbReference type="SUPFAM" id="SSF52172">
    <property type="entry name" value="CheY-like"/>
    <property type="match status" value="1"/>
</dbReference>
<dbReference type="PROSITE" id="PS50113">
    <property type="entry name" value="PAC"/>
    <property type="match status" value="1"/>
</dbReference>
<gene>
    <name evidence="13" type="ORF">C7460_11236</name>
</gene>
<dbReference type="InterPro" id="IPR000700">
    <property type="entry name" value="PAS-assoc_C"/>
</dbReference>
<evidence type="ECO:0000259" key="11">
    <source>
        <dbReference type="PROSITE" id="PS50110"/>
    </source>
</evidence>
<dbReference type="InterPro" id="IPR011712">
    <property type="entry name" value="Sig_transdc_His_kin_sub3_dim/P"/>
</dbReference>
<dbReference type="InterPro" id="IPR001789">
    <property type="entry name" value="Sig_transdc_resp-reg_receiver"/>
</dbReference>
<dbReference type="GO" id="GO:0000155">
    <property type="term" value="F:phosphorelay sensor kinase activity"/>
    <property type="evidence" value="ECO:0007669"/>
    <property type="project" value="InterPro"/>
</dbReference>
<dbReference type="CDD" id="cd16917">
    <property type="entry name" value="HATPase_UhpB-NarQ-NarX-like"/>
    <property type="match status" value="1"/>
</dbReference>
<evidence type="ECO:0000259" key="10">
    <source>
        <dbReference type="PROSITE" id="PS50109"/>
    </source>
</evidence>
<feature type="domain" description="Histidine kinase" evidence="10">
    <location>
        <begin position="403"/>
        <end position="586"/>
    </location>
</feature>
<evidence type="ECO:0000256" key="7">
    <source>
        <dbReference type="ARBA" id="ARBA00022840"/>
    </source>
</evidence>
<dbReference type="SUPFAM" id="SSF55874">
    <property type="entry name" value="ATPase domain of HSP90 chaperone/DNA topoisomerase II/histidine kinase"/>
    <property type="match status" value="1"/>
</dbReference>
<feature type="domain" description="PAC" evidence="12">
    <location>
        <begin position="207"/>
        <end position="264"/>
    </location>
</feature>
<evidence type="ECO:0000256" key="9">
    <source>
        <dbReference type="PROSITE-ProRule" id="PRU00169"/>
    </source>
</evidence>
<dbReference type="AlphaFoldDB" id="A0A3D9L458"/>